<evidence type="ECO:0008006" key="3">
    <source>
        <dbReference type="Google" id="ProtNLM"/>
    </source>
</evidence>
<sequence length="268" mass="31683">MDLVLRIEPIDFLKDEGDDKPDSVNNNTKSKINWIKDGDENSASFHASIRERRKQNRILSIEDNQGTRVEDPTQITEAFLSFYYQLLGSQMENRREDRLRTRERMKQFNIIAEDCCLFCKQQPETKSHLFFSYSFSLQWLVQIKLWLDWRVETTNLNAILRWIERSKNSRFKKGFLYVVIASLRTPKDITVIRQTKEEVKRRFTHLSPLPCFAPYFFACTSPVPPFLRLHFHMNTHNRQQLRVSQACLHDLHSSMAPSSDNGYELGFV</sequence>
<dbReference type="Proteomes" id="UP000583929">
    <property type="component" value="Unassembled WGS sequence"/>
</dbReference>
<evidence type="ECO:0000313" key="1">
    <source>
        <dbReference type="EMBL" id="KAF4356528.1"/>
    </source>
</evidence>
<comment type="caution">
    <text evidence="1">The sequence shown here is derived from an EMBL/GenBank/DDBJ whole genome shotgun (WGS) entry which is preliminary data.</text>
</comment>
<dbReference type="AlphaFoldDB" id="A0A7J6EDK4"/>
<keyword evidence="2" id="KW-1185">Reference proteome</keyword>
<organism evidence="1 2">
    <name type="scientific">Cannabis sativa</name>
    <name type="common">Hemp</name>
    <name type="synonym">Marijuana</name>
    <dbReference type="NCBI Taxonomy" id="3483"/>
    <lineage>
        <taxon>Eukaryota</taxon>
        <taxon>Viridiplantae</taxon>
        <taxon>Streptophyta</taxon>
        <taxon>Embryophyta</taxon>
        <taxon>Tracheophyta</taxon>
        <taxon>Spermatophyta</taxon>
        <taxon>Magnoliopsida</taxon>
        <taxon>eudicotyledons</taxon>
        <taxon>Gunneridae</taxon>
        <taxon>Pentapetalae</taxon>
        <taxon>rosids</taxon>
        <taxon>fabids</taxon>
        <taxon>Rosales</taxon>
        <taxon>Cannabaceae</taxon>
        <taxon>Cannabis</taxon>
    </lineage>
</organism>
<protein>
    <recommendedName>
        <fullName evidence="3">Reverse transcriptase zinc-binding domain-containing protein</fullName>
    </recommendedName>
</protein>
<name>A0A7J6EDK4_CANSA</name>
<proteinExistence type="predicted"/>
<evidence type="ECO:0000313" key="2">
    <source>
        <dbReference type="Proteomes" id="UP000583929"/>
    </source>
</evidence>
<accession>A0A7J6EDK4</accession>
<dbReference type="EMBL" id="JAATIQ010000428">
    <property type="protein sequence ID" value="KAF4356528.1"/>
    <property type="molecule type" value="Genomic_DNA"/>
</dbReference>
<reference evidence="1 2" key="1">
    <citation type="journal article" date="2020" name="bioRxiv">
        <title>Sequence and annotation of 42 cannabis genomes reveals extensive copy number variation in cannabinoid synthesis and pathogen resistance genes.</title>
        <authorList>
            <person name="Mckernan K.J."/>
            <person name="Helbert Y."/>
            <person name="Kane L.T."/>
            <person name="Ebling H."/>
            <person name="Zhang L."/>
            <person name="Liu B."/>
            <person name="Eaton Z."/>
            <person name="Mclaughlin S."/>
            <person name="Kingan S."/>
            <person name="Baybayan P."/>
            <person name="Concepcion G."/>
            <person name="Jordan M."/>
            <person name="Riva A."/>
            <person name="Barbazuk W."/>
            <person name="Harkins T."/>
        </authorList>
    </citation>
    <scope>NUCLEOTIDE SEQUENCE [LARGE SCALE GENOMIC DNA]</scope>
    <source>
        <strain evidence="2">cv. Jamaican Lion 4</strain>
        <tissue evidence="1">Leaf</tissue>
    </source>
</reference>
<gene>
    <name evidence="1" type="ORF">G4B88_001076</name>
</gene>